<evidence type="ECO:0000313" key="1">
    <source>
        <dbReference type="EMBL" id="CBX30092.1"/>
    </source>
</evidence>
<protein>
    <submittedName>
        <fullName evidence="1">Uncharacterized protein</fullName>
    </submittedName>
</protein>
<accession>E1YHH3</accession>
<sequence>MIVDRLIDNTTSCGIKLRASPISFRIAAKRKELQDKIDDLKKRPFGRNIVNNPDLGSKSRKARGFNTAARNAQIEMLQKQIDELYKTQ</sequence>
<gene>
    <name evidence="1" type="ORF">N47_D29010</name>
</gene>
<reference evidence="1" key="1">
    <citation type="journal article" date="2011" name="Environ. Microbiol.">
        <title>Genomic insights into the metabolic potential of the polycyclic aromatic hydrocarbon degrading sulfate-reducing Deltaproteobacterium N47.</title>
        <authorList>
            <person name="Bergmann F."/>
            <person name="Selesi D."/>
            <person name="Weinmaier T."/>
            <person name="Tischler P."/>
            <person name="Rattei T."/>
            <person name="Meckenstock R.U."/>
        </authorList>
    </citation>
    <scope>NUCLEOTIDE SEQUENCE</scope>
</reference>
<organism evidence="1">
    <name type="scientific">uncultured Desulfobacterium sp</name>
    <dbReference type="NCBI Taxonomy" id="201089"/>
    <lineage>
        <taxon>Bacteria</taxon>
        <taxon>Pseudomonadati</taxon>
        <taxon>Thermodesulfobacteriota</taxon>
        <taxon>Desulfobacteria</taxon>
        <taxon>Desulfobacterales</taxon>
        <taxon>Desulfobacteriaceae</taxon>
        <taxon>Desulfobacterium</taxon>
        <taxon>environmental samples</taxon>
    </lineage>
</organism>
<proteinExistence type="predicted"/>
<dbReference type="AlphaFoldDB" id="E1YHH3"/>
<name>E1YHH3_9BACT</name>
<dbReference type="EMBL" id="FR695874">
    <property type="protein sequence ID" value="CBX30092.1"/>
    <property type="molecule type" value="Genomic_DNA"/>
</dbReference>